<dbReference type="EMBL" id="CACTIH010005539">
    <property type="protein sequence ID" value="CAA2996978.1"/>
    <property type="molecule type" value="Genomic_DNA"/>
</dbReference>
<keyword evidence="1" id="KW-1133">Transmembrane helix</keyword>
<dbReference type="AlphaFoldDB" id="A0A8S0SV03"/>
<sequence>MRCVAIVSFPFARLRGMDSSIDESDLGLLSRRRTSLEVEREGNRKRSPFLLLFVFFSPLFSSILPCASYRFSCSKNEEKIKARTNRCFHIHPIHYKKSDNEPLITSIKMRRDDLLNQPSDIHNQGQGTNFLKDVILQVKNMAQGATDIGKGAAQGAMNLARGTATGAANIAFGATDAMKNTLGMNPADNTGPINCPGNMGSALMGWTVQSWDSRQDVEHNYHVEDKPPN</sequence>
<organism evidence="2 3">
    <name type="scientific">Olea europaea subsp. europaea</name>
    <dbReference type="NCBI Taxonomy" id="158383"/>
    <lineage>
        <taxon>Eukaryota</taxon>
        <taxon>Viridiplantae</taxon>
        <taxon>Streptophyta</taxon>
        <taxon>Embryophyta</taxon>
        <taxon>Tracheophyta</taxon>
        <taxon>Spermatophyta</taxon>
        <taxon>Magnoliopsida</taxon>
        <taxon>eudicotyledons</taxon>
        <taxon>Gunneridae</taxon>
        <taxon>Pentapetalae</taxon>
        <taxon>asterids</taxon>
        <taxon>lamiids</taxon>
        <taxon>Lamiales</taxon>
        <taxon>Oleaceae</taxon>
        <taxon>Oleeae</taxon>
        <taxon>Olea</taxon>
    </lineage>
</organism>
<keyword evidence="1" id="KW-0472">Membrane</keyword>
<evidence type="ECO:0000313" key="2">
    <source>
        <dbReference type="EMBL" id="CAA2996978.1"/>
    </source>
</evidence>
<gene>
    <name evidence="2" type="ORF">OLEA9_A034046</name>
</gene>
<evidence type="ECO:0000256" key="1">
    <source>
        <dbReference type="SAM" id="Phobius"/>
    </source>
</evidence>
<evidence type="ECO:0000313" key="3">
    <source>
        <dbReference type="Proteomes" id="UP000594638"/>
    </source>
</evidence>
<feature type="transmembrane region" description="Helical" evidence="1">
    <location>
        <begin position="49"/>
        <end position="71"/>
    </location>
</feature>
<proteinExistence type="predicted"/>
<dbReference type="OrthoDB" id="1894923at2759"/>
<dbReference type="Proteomes" id="UP000594638">
    <property type="component" value="Unassembled WGS sequence"/>
</dbReference>
<name>A0A8S0SV03_OLEEU</name>
<keyword evidence="1" id="KW-0812">Transmembrane</keyword>
<protein>
    <submittedName>
        <fullName evidence="2">Uncharacterized protein</fullName>
    </submittedName>
</protein>
<reference evidence="2 3" key="1">
    <citation type="submission" date="2019-12" db="EMBL/GenBank/DDBJ databases">
        <authorList>
            <person name="Alioto T."/>
            <person name="Alioto T."/>
            <person name="Gomez Garrido J."/>
        </authorList>
    </citation>
    <scope>NUCLEOTIDE SEQUENCE [LARGE SCALE GENOMIC DNA]</scope>
</reference>
<comment type="caution">
    <text evidence="2">The sequence shown here is derived from an EMBL/GenBank/DDBJ whole genome shotgun (WGS) entry which is preliminary data.</text>
</comment>
<dbReference type="Gramene" id="OE9A034046T1">
    <property type="protein sequence ID" value="OE9A034046C1"/>
    <property type="gene ID" value="OE9A034046"/>
</dbReference>
<keyword evidence="3" id="KW-1185">Reference proteome</keyword>
<accession>A0A8S0SV03</accession>